<dbReference type="OrthoDB" id="582337at2"/>
<feature type="transmembrane region" description="Helical" evidence="6">
    <location>
        <begin position="99"/>
        <end position="119"/>
    </location>
</feature>
<comment type="subcellular location">
    <subcellularLocation>
        <location evidence="1">Cell membrane</location>
        <topology evidence="1">Multi-pass membrane protein</topology>
    </subcellularLocation>
</comment>
<keyword evidence="4 6" id="KW-1133">Transmembrane helix</keyword>
<dbReference type="KEGG" id="slt:Slit_2852"/>
<evidence type="ECO:0000313" key="9">
    <source>
        <dbReference type="Proteomes" id="UP000001625"/>
    </source>
</evidence>
<name>D5CPT2_SIDLE</name>
<evidence type="ECO:0000256" key="4">
    <source>
        <dbReference type="ARBA" id="ARBA00022989"/>
    </source>
</evidence>
<dbReference type="Pfam" id="PF02656">
    <property type="entry name" value="DUF202"/>
    <property type="match status" value="1"/>
</dbReference>
<proteinExistence type="predicted"/>
<evidence type="ECO:0000256" key="2">
    <source>
        <dbReference type="ARBA" id="ARBA00022475"/>
    </source>
</evidence>
<dbReference type="EMBL" id="CP001965">
    <property type="protein sequence ID" value="ADE13077.1"/>
    <property type="molecule type" value="Genomic_DNA"/>
</dbReference>
<keyword evidence="9" id="KW-1185">Reference proteome</keyword>
<organism evidence="8 9">
    <name type="scientific">Sideroxydans lithotrophicus (strain ES-1)</name>
    <dbReference type="NCBI Taxonomy" id="580332"/>
    <lineage>
        <taxon>Bacteria</taxon>
        <taxon>Pseudomonadati</taxon>
        <taxon>Pseudomonadota</taxon>
        <taxon>Betaproteobacteria</taxon>
        <taxon>Nitrosomonadales</taxon>
        <taxon>Gallionellaceae</taxon>
        <taxon>Sideroxydans</taxon>
    </lineage>
</organism>
<dbReference type="PANTHER" id="PTHR34187:SF2">
    <property type="entry name" value="DUF202 DOMAIN-CONTAINING PROTEIN"/>
    <property type="match status" value="1"/>
</dbReference>
<keyword evidence="2" id="KW-1003">Cell membrane</keyword>
<protein>
    <recommendedName>
        <fullName evidence="7">DUF202 domain-containing protein</fullName>
    </recommendedName>
</protein>
<reference evidence="8 9" key="1">
    <citation type="submission" date="2010-03" db="EMBL/GenBank/DDBJ databases">
        <title>Complete sequence of Sideroxydans lithotrophicus ES-1.</title>
        <authorList>
            <consortium name="US DOE Joint Genome Institute"/>
            <person name="Lucas S."/>
            <person name="Copeland A."/>
            <person name="Lapidus A."/>
            <person name="Cheng J.-F."/>
            <person name="Bruce D."/>
            <person name="Goodwin L."/>
            <person name="Pitluck S."/>
            <person name="Munk A.C."/>
            <person name="Detter J.C."/>
            <person name="Han C."/>
            <person name="Tapia R."/>
            <person name="Larimer F."/>
            <person name="Land M."/>
            <person name="Hauser L."/>
            <person name="Kyrpides N."/>
            <person name="Ivanova N."/>
            <person name="Emerson D."/>
            <person name="Woyke T."/>
        </authorList>
    </citation>
    <scope>NUCLEOTIDE SEQUENCE [LARGE SCALE GENOMIC DNA]</scope>
    <source>
        <strain evidence="8 9">ES-1</strain>
    </source>
</reference>
<evidence type="ECO:0000256" key="6">
    <source>
        <dbReference type="SAM" id="Phobius"/>
    </source>
</evidence>
<dbReference type="PANTHER" id="PTHR34187">
    <property type="entry name" value="FGR18P"/>
    <property type="match status" value="1"/>
</dbReference>
<evidence type="ECO:0000313" key="8">
    <source>
        <dbReference type="EMBL" id="ADE13077.1"/>
    </source>
</evidence>
<feature type="domain" description="DUF202" evidence="7">
    <location>
        <begin position="8"/>
        <end position="84"/>
    </location>
</feature>
<evidence type="ECO:0000256" key="5">
    <source>
        <dbReference type="ARBA" id="ARBA00023136"/>
    </source>
</evidence>
<feature type="transmembrane region" description="Helical" evidence="6">
    <location>
        <begin position="56"/>
        <end position="79"/>
    </location>
</feature>
<dbReference type="eggNOG" id="COG2149">
    <property type="taxonomic scope" value="Bacteria"/>
</dbReference>
<keyword evidence="5 6" id="KW-0472">Membrane</keyword>
<dbReference type="InterPro" id="IPR003807">
    <property type="entry name" value="DUF202"/>
</dbReference>
<evidence type="ECO:0000259" key="7">
    <source>
        <dbReference type="Pfam" id="PF02656"/>
    </source>
</evidence>
<dbReference type="GO" id="GO:0005886">
    <property type="term" value="C:plasma membrane"/>
    <property type="evidence" value="ECO:0007669"/>
    <property type="project" value="UniProtKB-SubCell"/>
</dbReference>
<sequence>MSDLNDPRVLFAAERTLLAWNRTSLSLMAFGFVIERFGLFVSILMPQHNVPLQRSISFWTGIAFVLLGVFVAVSSTLQHRKVLRTLKPAEIPEGYQTDLGVISNVLVAALGIVLVVYFFRGI</sequence>
<dbReference type="InterPro" id="IPR052053">
    <property type="entry name" value="IM_YidH-like"/>
</dbReference>
<accession>D5CPT2</accession>
<dbReference type="Proteomes" id="UP000001625">
    <property type="component" value="Chromosome"/>
</dbReference>
<dbReference type="STRING" id="580332.Slit_2852"/>
<dbReference type="AlphaFoldDB" id="D5CPT2"/>
<feature type="transmembrane region" description="Helical" evidence="6">
    <location>
        <begin position="25"/>
        <end position="44"/>
    </location>
</feature>
<dbReference type="RefSeq" id="WP_013030973.1">
    <property type="nucleotide sequence ID" value="NC_013959.1"/>
</dbReference>
<dbReference type="HOGENOM" id="CLU_053359_6_3_4"/>
<gene>
    <name evidence="8" type="ordered locus">Slit_2852</name>
</gene>
<evidence type="ECO:0000256" key="1">
    <source>
        <dbReference type="ARBA" id="ARBA00004651"/>
    </source>
</evidence>
<keyword evidence="3 6" id="KW-0812">Transmembrane</keyword>
<evidence type="ECO:0000256" key="3">
    <source>
        <dbReference type="ARBA" id="ARBA00022692"/>
    </source>
</evidence>